<evidence type="ECO:0000313" key="5">
    <source>
        <dbReference type="Proteomes" id="UP000019491"/>
    </source>
</evidence>
<evidence type="ECO:0000256" key="1">
    <source>
        <dbReference type="ARBA" id="ARBA00022741"/>
    </source>
</evidence>
<keyword evidence="2" id="KW-0067">ATP-binding</keyword>
<dbReference type="RefSeq" id="WP_052033170.1">
    <property type="nucleotide sequence ID" value="NZ_BAWF01000022.1"/>
</dbReference>
<feature type="domain" description="ABC transporter" evidence="3">
    <location>
        <begin position="1"/>
        <end position="193"/>
    </location>
</feature>
<dbReference type="PANTHER" id="PTHR43394">
    <property type="entry name" value="ATP-DEPENDENT PERMEASE MDL1, MITOCHONDRIAL"/>
    <property type="match status" value="1"/>
</dbReference>
<dbReference type="EMBL" id="BAWF01000022">
    <property type="protein sequence ID" value="GAF45566.1"/>
    <property type="molecule type" value="Genomic_DNA"/>
</dbReference>
<dbReference type="Gene3D" id="3.40.50.300">
    <property type="entry name" value="P-loop containing nucleotide triphosphate hydrolases"/>
    <property type="match status" value="1"/>
</dbReference>
<sequence>MSFEAPSIGLTALVGPSGAGKTTALALIDRLMHVDDGAVDQQFALLEGSIRDNMLLGNPLSTEVDIIAALDAVGLMEEVADLPAGLDTELGRKADLSGRPAATAALARVLLSDAQVVLLDEPTSQLDNINERRVRQIIDKLAATRSVLVIAHRLSTVKHADHVVVVADGTVTDAGIRDQLMGGCSDYREFVSIQSSSDLTTLQR</sequence>
<organism evidence="4 5">
    <name type="scientific">Rhodococcus wratislaviensis NBRC 100605</name>
    <dbReference type="NCBI Taxonomy" id="1219028"/>
    <lineage>
        <taxon>Bacteria</taxon>
        <taxon>Bacillati</taxon>
        <taxon>Actinomycetota</taxon>
        <taxon>Actinomycetes</taxon>
        <taxon>Mycobacteriales</taxon>
        <taxon>Nocardiaceae</taxon>
        <taxon>Rhodococcus</taxon>
    </lineage>
</organism>
<dbReference type="InterPro" id="IPR003439">
    <property type="entry name" value="ABC_transporter-like_ATP-bd"/>
</dbReference>
<name>X0Q4W7_RHOWR</name>
<protein>
    <recommendedName>
        <fullName evidence="3">ABC transporter domain-containing protein</fullName>
    </recommendedName>
</protein>
<dbReference type="PROSITE" id="PS50893">
    <property type="entry name" value="ABC_TRANSPORTER_2"/>
    <property type="match status" value="1"/>
</dbReference>
<evidence type="ECO:0000259" key="3">
    <source>
        <dbReference type="PROSITE" id="PS50893"/>
    </source>
</evidence>
<dbReference type="InterPro" id="IPR039421">
    <property type="entry name" value="Type_1_exporter"/>
</dbReference>
<dbReference type="AlphaFoldDB" id="X0Q4W7"/>
<keyword evidence="5" id="KW-1185">Reference proteome</keyword>
<dbReference type="Proteomes" id="UP000019491">
    <property type="component" value="Unassembled WGS sequence"/>
</dbReference>
<dbReference type="InterPro" id="IPR027417">
    <property type="entry name" value="P-loop_NTPase"/>
</dbReference>
<dbReference type="SUPFAM" id="SSF52540">
    <property type="entry name" value="P-loop containing nucleoside triphosphate hydrolases"/>
    <property type="match status" value="1"/>
</dbReference>
<dbReference type="SMART" id="SM00382">
    <property type="entry name" value="AAA"/>
    <property type="match status" value="1"/>
</dbReference>
<gene>
    <name evidence="4" type="ORF">RW1_022_01460</name>
</gene>
<dbReference type="GO" id="GO:0016887">
    <property type="term" value="F:ATP hydrolysis activity"/>
    <property type="evidence" value="ECO:0007669"/>
    <property type="project" value="InterPro"/>
</dbReference>
<reference evidence="4 5" key="1">
    <citation type="submission" date="2014-02" db="EMBL/GenBank/DDBJ databases">
        <title>Whole genome shotgun sequence of Rhodococcus wratislaviensis NBRC 100605.</title>
        <authorList>
            <person name="Hosoyama A."/>
            <person name="Tsuchikane K."/>
            <person name="Yoshida I."/>
            <person name="Ohji S."/>
            <person name="Ichikawa N."/>
            <person name="Yamazoe A."/>
            <person name="Fujita N."/>
        </authorList>
    </citation>
    <scope>NUCLEOTIDE SEQUENCE [LARGE SCALE GENOMIC DNA]</scope>
    <source>
        <strain evidence="4 5">NBRC 100605</strain>
    </source>
</reference>
<evidence type="ECO:0000256" key="2">
    <source>
        <dbReference type="ARBA" id="ARBA00022840"/>
    </source>
</evidence>
<proteinExistence type="predicted"/>
<dbReference type="GO" id="GO:0015421">
    <property type="term" value="F:ABC-type oligopeptide transporter activity"/>
    <property type="evidence" value="ECO:0007669"/>
    <property type="project" value="TreeGrafter"/>
</dbReference>
<keyword evidence="1" id="KW-0547">Nucleotide-binding</keyword>
<evidence type="ECO:0000313" key="4">
    <source>
        <dbReference type="EMBL" id="GAF45566.1"/>
    </source>
</evidence>
<dbReference type="Pfam" id="PF00005">
    <property type="entry name" value="ABC_tran"/>
    <property type="match status" value="1"/>
</dbReference>
<comment type="caution">
    <text evidence="4">The sequence shown here is derived from an EMBL/GenBank/DDBJ whole genome shotgun (WGS) entry which is preliminary data.</text>
</comment>
<dbReference type="OrthoDB" id="9806127at2"/>
<dbReference type="PANTHER" id="PTHR43394:SF1">
    <property type="entry name" value="ATP-BINDING CASSETTE SUB-FAMILY B MEMBER 10, MITOCHONDRIAL"/>
    <property type="match status" value="1"/>
</dbReference>
<accession>X0Q4W7</accession>
<dbReference type="GO" id="GO:0005524">
    <property type="term" value="F:ATP binding"/>
    <property type="evidence" value="ECO:0007669"/>
    <property type="project" value="UniProtKB-KW"/>
</dbReference>
<dbReference type="InterPro" id="IPR003593">
    <property type="entry name" value="AAA+_ATPase"/>
</dbReference>